<dbReference type="Gene3D" id="1.20.140.160">
    <property type="match status" value="1"/>
</dbReference>
<reference evidence="2 3" key="1">
    <citation type="submission" date="2020-12" db="EMBL/GenBank/DDBJ databases">
        <title>Whole genome sequences of gut porcine anaerobes.</title>
        <authorList>
            <person name="Kubasova T."/>
            <person name="Jahodarova E."/>
            <person name="Rychlik I."/>
        </authorList>
    </citation>
    <scope>NUCLEOTIDE SEQUENCE [LARGE SCALE GENOMIC DNA]</scope>
    <source>
        <strain evidence="2 3">An867</strain>
    </source>
</reference>
<dbReference type="SUPFAM" id="SSF88659">
    <property type="entry name" value="Sigma3 and sigma4 domains of RNA polymerase sigma factors"/>
    <property type="match status" value="1"/>
</dbReference>
<proteinExistence type="predicted"/>
<gene>
    <name evidence="2" type="ORF">JQM67_08410</name>
</gene>
<name>A0ABS9CNU4_9FIRM</name>
<sequence>MREILTEHGKAAKTYLSAYRRTERGIAVRLRELERLRTLSEQVRSAVKPGMRADSLGRIQALEAEAADGVSRLCALRQEIEQAIGEVEDDTLREILDRHYVQMQTLNQIAVELHYTPRHVSRLHKQALEHVCVRPGQPVSF</sequence>
<comment type="caution">
    <text evidence="2">The sequence shown here is derived from an EMBL/GenBank/DDBJ whole genome shotgun (WGS) entry which is preliminary data.</text>
</comment>
<keyword evidence="3" id="KW-1185">Reference proteome</keyword>
<feature type="domain" description="RNA polymerase sigma-70 region 4" evidence="1">
    <location>
        <begin position="91"/>
        <end position="130"/>
    </location>
</feature>
<accession>A0ABS9CNU4</accession>
<dbReference type="InterPro" id="IPR007630">
    <property type="entry name" value="RNA_pol_sigma70_r4"/>
</dbReference>
<dbReference type="Proteomes" id="UP001299220">
    <property type="component" value="Unassembled WGS sequence"/>
</dbReference>
<protein>
    <recommendedName>
        <fullName evidence="1">RNA polymerase sigma-70 region 4 domain-containing protein</fullName>
    </recommendedName>
</protein>
<dbReference type="Pfam" id="PF04545">
    <property type="entry name" value="Sigma70_r4"/>
    <property type="match status" value="1"/>
</dbReference>
<dbReference type="RefSeq" id="WP_235323656.1">
    <property type="nucleotide sequence ID" value="NZ_JAFBIT010000002.1"/>
</dbReference>
<dbReference type="EMBL" id="JAFBIT010000002">
    <property type="protein sequence ID" value="MCF2652623.1"/>
    <property type="molecule type" value="Genomic_DNA"/>
</dbReference>
<organism evidence="2 3">
    <name type="scientific">Anaeromassilibacillus senegalensis</name>
    <dbReference type="NCBI Taxonomy" id="1673717"/>
    <lineage>
        <taxon>Bacteria</taxon>
        <taxon>Bacillati</taxon>
        <taxon>Bacillota</taxon>
        <taxon>Clostridia</taxon>
        <taxon>Eubacteriales</taxon>
        <taxon>Acutalibacteraceae</taxon>
        <taxon>Anaeromassilibacillus</taxon>
    </lineage>
</organism>
<evidence type="ECO:0000313" key="2">
    <source>
        <dbReference type="EMBL" id="MCF2652623.1"/>
    </source>
</evidence>
<dbReference type="InterPro" id="IPR013324">
    <property type="entry name" value="RNA_pol_sigma_r3/r4-like"/>
</dbReference>
<evidence type="ECO:0000313" key="3">
    <source>
        <dbReference type="Proteomes" id="UP001299220"/>
    </source>
</evidence>
<evidence type="ECO:0000259" key="1">
    <source>
        <dbReference type="Pfam" id="PF04545"/>
    </source>
</evidence>